<protein>
    <submittedName>
        <fullName evidence="3">Uncharacterized protein</fullName>
    </submittedName>
</protein>
<accession>A0ABM7GEK7</accession>
<keyword evidence="4" id="KW-1185">Reference proteome</keyword>
<reference evidence="4" key="1">
    <citation type="journal article" date="2019" name="Microbiol. Resour. Announc.">
        <title>Complete Genome Sequence of Halomonas olivaria, a Moderately Halophilic Bacterium Isolated from Olive Processing Effluents, Obtained by Nanopore Sequencing.</title>
        <authorList>
            <person name="Nagata S."/>
            <person name="Ii K.M."/>
            <person name="Tsukimi T."/>
            <person name="Miura M.C."/>
            <person name="Galipon J."/>
            <person name="Arakawa K."/>
        </authorList>
    </citation>
    <scope>NUCLEOTIDE SEQUENCE [LARGE SCALE GENOMIC DNA]</scope>
    <source>
        <strain evidence="4">TYRC17</strain>
    </source>
</reference>
<evidence type="ECO:0000256" key="1">
    <source>
        <dbReference type="ARBA" id="ARBA00008270"/>
    </source>
</evidence>
<sequence>MVVTAKGDDVDFVSRWFGPKVGVEEDPVTGSAHTSLVPYWSKRLGKQTLTARQGGARKGALSCIVEGERVIIKGRVAPYLKGVITLPEGN</sequence>
<gene>
    <name evidence="3" type="ORF">HORIV_12280</name>
</gene>
<dbReference type="Proteomes" id="UP000289555">
    <property type="component" value="Chromosome"/>
</dbReference>
<comment type="similarity">
    <text evidence="1">Belongs to the PhzF family.</text>
</comment>
<organism evidence="3 4">
    <name type="scientific">Vreelandella olivaria</name>
    <dbReference type="NCBI Taxonomy" id="390919"/>
    <lineage>
        <taxon>Bacteria</taxon>
        <taxon>Pseudomonadati</taxon>
        <taxon>Pseudomonadota</taxon>
        <taxon>Gammaproteobacteria</taxon>
        <taxon>Oceanospirillales</taxon>
        <taxon>Halomonadaceae</taxon>
        <taxon>Vreelandella</taxon>
    </lineage>
</organism>
<keyword evidence="2" id="KW-0413">Isomerase</keyword>
<dbReference type="PANTHER" id="PTHR13774">
    <property type="entry name" value="PHENAZINE BIOSYNTHESIS PROTEIN"/>
    <property type="match status" value="1"/>
</dbReference>
<evidence type="ECO:0000256" key="2">
    <source>
        <dbReference type="ARBA" id="ARBA00023235"/>
    </source>
</evidence>
<dbReference type="PANTHER" id="PTHR13774:SF17">
    <property type="entry name" value="PHENAZINE BIOSYNTHESIS-LIKE DOMAIN-CONTAINING PROTEIN"/>
    <property type="match status" value="1"/>
</dbReference>
<evidence type="ECO:0000313" key="3">
    <source>
        <dbReference type="EMBL" id="BBI48807.1"/>
    </source>
</evidence>
<evidence type="ECO:0000313" key="4">
    <source>
        <dbReference type="Proteomes" id="UP000289555"/>
    </source>
</evidence>
<dbReference type="Gene3D" id="3.10.310.10">
    <property type="entry name" value="Diaminopimelate Epimerase, Chain A, domain 1"/>
    <property type="match status" value="1"/>
</dbReference>
<proteinExistence type="inferred from homology"/>
<dbReference type="EMBL" id="AP019416">
    <property type="protein sequence ID" value="BBI48807.1"/>
    <property type="molecule type" value="Genomic_DNA"/>
</dbReference>
<dbReference type="SUPFAM" id="SSF54506">
    <property type="entry name" value="Diaminopimelate epimerase-like"/>
    <property type="match status" value="1"/>
</dbReference>
<name>A0ABM7GEK7_9GAMM</name>
<dbReference type="Pfam" id="PF02567">
    <property type="entry name" value="PhzC-PhzF"/>
    <property type="match status" value="1"/>
</dbReference>
<dbReference type="InterPro" id="IPR003719">
    <property type="entry name" value="Phenazine_PhzF-like"/>
</dbReference>